<reference evidence="7" key="1">
    <citation type="submission" date="2024-02" db="EMBL/GenBank/DDBJ databases">
        <title>Tomenella chthoni gen. nov. sp. nov., a member of the family Jonesiaceae isolated from bat guano.</title>
        <authorList>
            <person name="Miller S.L."/>
            <person name="King J."/>
            <person name="Sankaranarayanan K."/>
            <person name="Lawson P.A."/>
        </authorList>
    </citation>
    <scope>NUCLEOTIDE SEQUENCE</scope>
    <source>
        <strain evidence="7">BS-20</strain>
    </source>
</reference>
<sequence>MAPVPRILGSGYPSVRFQLTGLLIIASGLFVLSRLTHDAAYWTQVLPILLLLGMGTASVEPASNSAATYQTGPASGAAGAVASTAQQVGSSLGMALLGSVAAATTASAVSSGAPNPQAAGIAVTEGFAAAGLTGAIILAEAALGVFLLAGRTRQN</sequence>
<dbReference type="InterPro" id="IPR036259">
    <property type="entry name" value="MFS_trans_sf"/>
</dbReference>
<evidence type="ECO:0000256" key="5">
    <source>
        <dbReference type="ARBA" id="ARBA00023136"/>
    </source>
</evidence>
<evidence type="ECO:0000256" key="3">
    <source>
        <dbReference type="ARBA" id="ARBA00022692"/>
    </source>
</evidence>
<dbReference type="PANTHER" id="PTHR42718:SF9">
    <property type="entry name" value="MAJOR FACILITATOR SUPERFAMILY MULTIDRUG TRANSPORTER MFSC"/>
    <property type="match status" value="1"/>
</dbReference>
<feature type="transmembrane region" description="Helical" evidence="6">
    <location>
        <begin position="39"/>
        <end position="59"/>
    </location>
</feature>
<organism evidence="7">
    <name type="scientific">Jonesiaceae bacterium BS-20</name>
    <dbReference type="NCBI Taxonomy" id="3120821"/>
    <lineage>
        <taxon>Bacteria</taxon>
        <taxon>Bacillati</taxon>
        <taxon>Actinomycetota</taxon>
        <taxon>Actinomycetes</taxon>
        <taxon>Micrococcales</taxon>
        <taxon>Jonesiaceae</taxon>
    </lineage>
</organism>
<dbReference type="AlphaFoldDB" id="A0AAU7DY44"/>
<protein>
    <submittedName>
        <fullName evidence="7">Uncharacterized protein</fullName>
    </submittedName>
</protein>
<keyword evidence="4 6" id="KW-1133">Transmembrane helix</keyword>
<proteinExistence type="predicted"/>
<dbReference type="EMBL" id="CP146203">
    <property type="protein sequence ID" value="XBH21947.1"/>
    <property type="molecule type" value="Genomic_DNA"/>
</dbReference>
<accession>A0AAU7DY44</accession>
<evidence type="ECO:0000313" key="7">
    <source>
        <dbReference type="EMBL" id="XBH21947.1"/>
    </source>
</evidence>
<gene>
    <name evidence="7" type="ORF">V5R04_01590</name>
</gene>
<evidence type="ECO:0000256" key="1">
    <source>
        <dbReference type="ARBA" id="ARBA00004141"/>
    </source>
</evidence>
<name>A0AAU7DY44_9MICO</name>
<feature type="transmembrane region" description="Helical" evidence="6">
    <location>
        <begin position="15"/>
        <end position="32"/>
    </location>
</feature>
<feature type="transmembrane region" description="Helical" evidence="6">
    <location>
        <begin position="127"/>
        <end position="149"/>
    </location>
</feature>
<dbReference type="PANTHER" id="PTHR42718">
    <property type="entry name" value="MAJOR FACILITATOR SUPERFAMILY MULTIDRUG TRANSPORTER MFSC"/>
    <property type="match status" value="1"/>
</dbReference>
<dbReference type="SUPFAM" id="SSF103473">
    <property type="entry name" value="MFS general substrate transporter"/>
    <property type="match status" value="1"/>
</dbReference>
<keyword evidence="3 6" id="KW-0812">Transmembrane</keyword>
<evidence type="ECO:0000256" key="4">
    <source>
        <dbReference type="ARBA" id="ARBA00022989"/>
    </source>
</evidence>
<keyword evidence="5 6" id="KW-0472">Membrane</keyword>
<comment type="subcellular location">
    <subcellularLocation>
        <location evidence="1">Membrane</location>
        <topology evidence="1">Multi-pass membrane protein</topology>
    </subcellularLocation>
</comment>
<evidence type="ECO:0000256" key="2">
    <source>
        <dbReference type="ARBA" id="ARBA00022448"/>
    </source>
</evidence>
<keyword evidence="2" id="KW-0813">Transport</keyword>
<evidence type="ECO:0000256" key="6">
    <source>
        <dbReference type="SAM" id="Phobius"/>
    </source>
</evidence>
<dbReference type="GO" id="GO:0016020">
    <property type="term" value="C:membrane"/>
    <property type="evidence" value="ECO:0007669"/>
    <property type="project" value="UniProtKB-SubCell"/>
</dbReference>